<dbReference type="AlphaFoldDB" id="A0A6V8L5W1"/>
<organism evidence="2 3">
    <name type="scientific">Phytohabitans rumicis</name>
    <dbReference type="NCBI Taxonomy" id="1076125"/>
    <lineage>
        <taxon>Bacteria</taxon>
        <taxon>Bacillati</taxon>
        <taxon>Actinomycetota</taxon>
        <taxon>Actinomycetes</taxon>
        <taxon>Micromonosporales</taxon>
        <taxon>Micromonosporaceae</taxon>
    </lineage>
</organism>
<evidence type="ECO:0000313" key="2">
    <source>
        <dbReference type="EMBL" id="GFJ90990.1"/>
    </source>
</evidence>
<evidence type="ECO:0000313" key="3">
    <source>
        <dbReference type="Proteomes" id="UP000482960"/>
    </source>
</evidence>
<reference evidence="2 3" key="2">
    <citation type="submission" date="2020-03" db="EMBL/GenBank/DDBJ databases">
        <authorList>
            <person name="Ichikawa N."/>
            <person name="Kimura A."/>
            <person name="Kitahashi Y."/>
            <person name="Uohara A."/>
        </authorList>
    </citation>
    <scope>NUCLEOTIDE SEQUENCE [LARGE SCALE GENOMIC DNA]</scope>
    <source>
        <strain evidence="2 3">NBRC 108638</strain>
    </source>
</reference>
<sequence>MGIVSFVVAGRDSAEVAAELARDHGIGVRDGLFCAHPLTRRLIAEAAARTGRRDLPPTALRASVGLGTTESDVEALLSALCR</sequence>
<gene>
    <name evidence="2" type="ORF">Prum_046320</name>
</gene>
<keyword evidence="3" id="KW-1185">Reference proteome</keyword>
<dbReference type="Pfam" id="PF00266">
    <property type="entry name" value="Aminotran_5"/>
    <property type="match status" value="1"/>
</dbReference>
<accession>A0A6V8L5W1</accession>
<dbReference type="InterPro" id="IPR015424">
    <property type="entry name" value="PyrdxlP-dep_Trfase"/>
</dbReference>
<evidence type="ECO:0000259" key="1">
    <source>
        <dbReference type="Pfam" id="PF00266"/>
    </source>
</evidence>
<dbReference type="Gene3D" id="3.90.1150.10">
    <property type="entry name" value="Aspartate Aminotransferase, domain 1"/>
    <property type="match status" value="1"/>
</dbReference>
<dbReference type="EMBL" id="BLPG01000001">
    <property type="protein sequence ID" value="GFJ90990.1"/>
    <property type="molecule type" value="Genomic_DNA"/>
</dbReference>
<name>A0A6V8L5W1_9ACTN</name>
<feature type="domain" description="Aminotransferase class V" evidence="1">
    <location>
        <begin position="2"/>
        <end position="76"/>
    </location>
</feature>
<comment type="caution">
    <text evidence="2">The sequence shown here is derived from an EMBL/GenBank/DDBJ whole genome shotgun (WGS) entry which is preliminary data.</text>
</comment>
<dbReference type="InterPro" id="IPR000192">
    <property type="entry name" value="Aminotrans_V_dom"/>
</dbReference>
<dbReference type="SUPFAM" id="SSF53383">
    <property type="entry name" value="PLP-dependent transferases"/>
    <property type="match status" value="1"/>
</dbReference>
<dbReference type="Proteomes" id="UP000482960">
    <property type="component" value="Unassembled WGS sequence"/>
</dbReference>
<dbReference type="InterPro" id="IPR015422">
    <property type="entry name" value="PyrdxlP-dep_Trfase_small"/>
</dbReference>
<proteinExistence type="predicted"/>
<protein>
    <recommendedName>
        <fullName evidence="1">Aminotransferase class V domain-containing protein</fullName>
    </recommendedName>
</protein>
<reference evidence="2 3" key="1">
    <citation type="submission" date="2020-03" db="EMBL/GenBank/DDBJ databases">
        <title>Whole genome shotgun sequence of Phytohabitans rumicis NBRC 108638.</title>
        <authorList>
            <person name="Komaki H."/>
            <person name="Tamura T."/>
        </authorList>
    </citation>
    <scope>NUCLEOTIDE SEQUENCE [LARGE SCALE GENOMIC DNA]</scope>
    <source>
        <strain evidence="2 3">NBRC 108638</strain>
    </source>
</reference>